<dbReference type="STRING" id="1781255.BH720_15385"/>
<dbReference type="Gene3D" id="3.40.190.10">
    <property type="entry name" value="Periplasmic binding protein-like II"/>
    <property type="match status" value="2"/>
</dbReference>
<dbReference type="PANTHER" id="PTHR30222">
    <property type="entry name" value="SPERMIDINE/PUTRESCINE-BINDING PERIPLASMIC PROTEIN"/>
    <property type="match status" value="1"/>
</dbReference>
<feature type="binding site" evidence="5">
    <location>
        <position position="108"/>
    </location>
    <ligand>
        <name>spermidine</name>
        <dbReference type="ChEBI" id="CHEBI:57834"/>
    </ligand>
</feature>
<keyword evidence="2" id="KW-0813">Transport</keyword>
<organism evidence="6">
    <name type="scientific">Desertifilum tharense IPPAS B-1220</name>
    <dbReference type="NCBI Taxonomy" id="1781255"/>
    <lineage>
        <taxon>Bacteria</taxon>
        <taxon>Bacillati</taxon>
        <taxon>Cyanobacteriota</taxon>
        <taxon>Cyanophyceae</taxon>
        <taxon>Desertifilales</taxon>
        <taxon>Desertifilaceae</taxon>
        <taxon>Desertifilum</taxon>
    </lineage>
</organism>
<keyword evidence="3" id="KW-0732">Signal</keyword>
<dbReference type="GO" id="GO:0042597">
    <property type="term" value="C:periplasmic space"/>
    <property type="evidence" value="ECO:0007669"/>
    <property type="project" value="UniProtKB-SubCell"/>
</dbReference>
<evidence type="ECO:0000256" key="2">
    <source>
        <dbReference type="ARBA" id="ARBA00022448"/>
    </source>
</evidence>
<dbReference type="AlphaFoldDB" id="A0A1E5QHV6"/>
<dbReference type="InterPro" id="IPR001188">
    <property type="entry name" value="Sperm_putr-bd"/>
</dbReference>
<proteinExistence type="predicted"/>
<dbReference type="SUPFAM" id="SSF53850">
    <property type="entry name" value="Periplasmic binding protein-like II"/>
    <property type="match status" value="1"/>
</dbReference>
<dbReference type="PANTHER" id="PTHR30222:SF17">
    <property type="entry name" value="SPERMIDINE_PUTRESCINE-BINDING PERIPLASMIC PROTEIN"/>
    <property type="match status" value="1"/>
</dbReference>
<dbReference type="GO" id="GO:0015846">
    <property type="term" value="P:polyamine transport"/>
    <property type="evidence" value="ECO:0007669"/>
    <property type="project" value="InterPro"/>
</dbReference>
<dbReference type="PROSITE" id="PS51257">
    <property type="entry name" value="PROKAR_LIPOPROTEIN"/>
    <property type="match status" value="1"/>
</dbReference>
<evidence type="ECO:0000256" key="3">
    <source>
        <dbReference type="ARBA" id="ARBA00022729"/>
    </source>
</evidence>
<evidence type="ECO:0000313" key="6">
    <source>
        <dbReference type="EMBL" id="OEJ74265.1"/>
    </source>
</evidence>
<dbReference type="CDD" id="cd13590">
    <property type="entry name" value="PBP2_PotD_PotF_like"/>
    <property type="match status" value="1"/>
</dbReference>
<comment type="subcellular location">
    <subcellularLocation>
        <location evidence="1">Periplasm</location>
    </subcellularLocation>
</comment>
<gene>
    <name evidence="6" type="ORF">BH720_15385</name>
</gene>
<dbReference type="GO" id="GO:0019808">
    <property type="term" value="F:polyamine binding"/>
    <property type="evidence" value="ECO:0007669"/>
    <property type="project" value="InterPro"/>
</dbReference>
<evidence type="ECO:0000256" key="5">
    <source>
        <dbReference type="PIRSR" id="PIRSR019574-1"/>
    </source>
</evidence>
<comment type="caution">
    <text evidence="6">The sequence shown here is derived from an EMBL/GenBank/DDBJ whole genome shotgun (WGS) entry which is preliminary data.</text>
</comment>
<dbReference type="EMBL" id="MJGC01000068">
    <property type="protein sequence ID" value="OEJ74265.1"/>
    <property type="molecule type" value="Genomic_DNA"/>
</dbReference>
<dbReference type="InterPro" id="IPR006059">
    <property type="entry name" value="SBP"/>
</dbReference>
<dbReference type="Pfam" id="PF13416">
    <property type="entry name" value="SBP_bac_8"/>
    <property type="match status" value="1"/>
</dbReference>
<dbReference type="PROSITE" id="PS51318">
    <property type="entry name" value="TAT"/>
    <property type="match status" value="1"/>
</dbReference>
<sequence length="372" mass="41318">MFSSAAKYSLSRRRFLQASLVAGATSSLSGCGWTLAQVQPTSQARPSDSNRLYIYTWAGYTDNDLLQSFTQQTGIEVIADVFDSNEAMLAKVQAGGGAAYSIIYPSDYMVGKMVAQNLLTELDLSRIEGLNQLFPAYRNPGYDPNNQHSIPVSWGTTGLIYNTSEVKASPEDWEYLWEHQADLVRQVSLLNDVREVMGATLRMLGYSYNSTNPEEIRQAYERLVNLRPAIATFTSDAWRPQVLTGDLAIAMGYSVDAHELIEENSNIEYAIPQSGSSLWTDTLVIPRTAPNPDGAYAWINFMLQPAIAAEVCQRLNFATANRVAYEQLPSELREDPTLFPPEDVLANCESIAPVGSTIQQLYDRYWTQLTSG</sequence>
<accession>A0A1E5QHV6</accession>
<keyword evidence="4" id="KW-0574">Periplasm</keyword>
<protein>
    <submittedName>
        <fullName evidence="6">Polyamine ABC transporter substrate-binding protein</fullName>
    </submittedName>
</protein>
<dbReference type="PIRSF" id="PIRSF019574">
    <property type="entry name" value="Periplasmic_polyamine_BP"/>
    <property type="match status" value="1"/>
</dbReference>
<dbReference type="RefSeq" id="WP_069968105.1">
    <property type="nucleotide sequence ID" value="NZ_CM124774.1"/>
</dbReference>
<dbReference type="InterPro" id="IPR006311">
    <property type="entry name" value="TAT_signal"/>
</dbReference>
<evidence type="ECO:0000256" key="1">
    <source>
        <dbReference type="ARBA" id="ARBA00004418"/>
    </source>
</evidence>
<reference evidence="6" key="1">
    <citation type="submission" date="2016-09" db="EMBL/GenBank/DDBJ databases">
        <title>Draft genome of thermotolerant cyanobacterium Desertifilum sp. strain IPPAS B-1220.</title>
        <authorList>
            <person name="Sinetova M.A."/>
            <person name="Bolakhan K."/>
            <person name="Zayadan B.K."/>
            <person name="Mironov K.S."/>
            <person name="Ustinova V."/>
            <person name="Kupriyanova E.V."/>
            <person name="Sidorov R.A."/>
            <person name="Skrypnik A.N."/>
            <person name="Gogoleva N.E."/>
            <person name="Gogolev Y.V."/>
            <person name="Los D.A."/>
        </authorList>
    </citation>
    <scope>NUCLEOTIDE SEQUENCE [LARGE SCALE GENOMIC DNA]</scope>
    <source>
        <strain evidence="6">IPPAS B-1220</strain>
    </source>
</reference>
<dbReference type="PRINTS" id="PR00909">
    <property type="entry name" value="SPERMDNBNDNG"/>
</dbReference>
<name>A0A1E5QHV6_9CYAN</name>
<evidence type="ECO:0000256" key="4">
    <source>
        <dbReference type="ARBA" id="ARBA00022764"/>
    </source>
</evidence>
<dbReference type="OrthoDB" id="9769319at2"/>
<feature type="binding site" evidence="5">
    <location>
        <begin position="192"/>
        <end position="195"/>
    </location>
    <ligand>
        <name>spermidine</name>
        <dbReference type="ChEBI" id="CHEBI:57834"/>
    </ligand>
</feature>